<dbReference type="EMBL" id="UOFZ01000106">
    <property type="protein sequence ID" value="VAX13225.1"/>
    <property type="molecule type" value="Genomic_DNA"/>
</dbReference>
<evidence type="ECO:0000313" key="1">
    <source>
        <dbReference type="EMBL" id="VAX13225.1"/>
    </source>
</evidence>
<protein>
    <submittedName>
        <fullName evidence="1">Uncharacterized protein</fullName>
    </submittedName>
</protein>
<sequence length="259" mass="29493">MRPANPGCCHRLSLIFLLATTTWILLCISTSFAAEKNLVLNSTLINPFSNDKQTGFVDKVVKEALNRIGYNLETITLPAERALINANAGIDDGDLLRVGGLQKIYPNLIQVPEKIMDMEFVIFTRYASFPVSGWQSLKPWSVAIITGWKILEQNITETAELTKVKNANLLFTLLLKGRTDLIVYSRWLGLAYIKRHHLKNITILEPALSEQCMYVYLHKKHRDLVPKLAASLRRMKQDGSYQRIFEKILSPLELKNNHD</sequence>
<dbReference type="Gene3D" id="3.40.190.10">
    <property type="entry name" value="Periplasmic binding protein-like II"/>
    <property type="match status" value="2"/>
</dbReference>
<reference evidence="1" key="1">
    <citation type="submission" date="2018-06" db="EMBL/GenBank/DDBJ databases">
        <authorList>
            <person name="Zhirakovskaya E."/>
        </authorList>
    </citation>
    <scope>NUCLEOTIDE SEQUENCE</scope>
</reference>
<dbReference type="AlphaFoldDB" id="A0A3B1C3F6"/>
<dbReference type="SUPFAM" id="SSF53850">
    <property type="entry name" value="Periplasmic binding protein-like II"/>
    <property type="match status" value="1"/>
</dbReference>
<dbReference type="PANTHER" id="PTHR35936">
    <property type="entry name" value="MEMBRANE-BOUND LYTIC MUREIN TRANSGLYCOSYLASE F"/>
    <property type="match status" value="1"/>
</dbReference>
<gene>
    <name evidence="1" type="ORF">MNBD_GAMMA24-1162</name>
</gene>
<proteinExistence type="predicted"/>
<dbReference type="PANTHER" id="PTHR35936:SF35">
    <property type="entry name" value="L-CYSTINE-BINDING PROTEIN TCYJ"/>
    <property type="match status" value="1"/>
</dbReference>
<organism evidence="1">
    <name type="scientific">hydrothermal vent metagenome</name>
    <dbReference type="NCBI Taxonomy" id="652676"/>
    <lineage>
        <taxon>unclassified sequences</taxon>
        <taxon>metagenomes</taxon>
        <taxon>ecological metagenomes</taxon>
    </lineage>
</organism>
<accession>A0A3B1C3F6</accession>
<name>A0A3B1C3F6_9ZZZZ</name>